<name>A0ABZ0RKM8_9BACT</name>
<dbReference type="Gene3D" id="3.30.450.40">
    <property type="match status" value="1"/>
</dbReference>
<dbReference type="InterPro" id="IPR036390">
    <property type="entry name" value="WH_DNA-bd_sf"/>
</dbReference>
<keyword evidence="1" id="KW-0805">Transcription regulation</keyword>
<dbReference type="InterPro" id="IPR029016">
    <property type="entry name" value="GAF-like_dom_sf"/>
</dbReference>
<accession>A0ABZ0RKM8</accession>
<sequence length="254" mass="29247">MPNNTPNQSVQRTVQILYLLAGQEGGLSVRQIADQIKTKPNTAYRLIRSMELEKLVERRTEPIRFILGPAVAQLYHLNQERHLLSEADRLLRYYQTQQRRASFVFSEMEGTKFYTRLRTPRERPGVLIRHRESVNALYETSSSLLFMAYANPLLLSKIEQSYPFEEYGSLYWKSRAELNECLRLTRKRGYCFPQSHGPLGTLITLSAPVFDSGNEIIAAVGGYISDEPVSQREIKRLIENCCKCAHQLTELSQT</sequence>
<dbReference type="InterPro" id="IPR005471">
    <property type="entry name" value="Tscrpt_reg_IclR_N"/>
</dbReference>
<dbReference type="InterPro" id="IPR011991">
    <property type="entry name" value="ArsR-like_HTH"/>
</dbReference>
<keyword evidence="6" id="KW-1185">Reference proteome</keyword>
<dbReference type="PANTHER" id="PTHR30136">
    <property type="entry name" value="HELIX-TURN-HELIX TRANSCRIPTIONAL REGULATOR, ICLR FAMILY"/>
    <property type="match status" value="1"/>
</dbReference>
<dbReference type="Pfam" id="PF01614">
    <property type="entry name" value="IclR_C"/>
    <property type="match status" value="1"/>
</dbReference>
<dbReference type="InterPro" id="IPR036388">
    <property type="entry name" value="WH-like_DNA-bd_sf"/>
</dbReference>
<dbReference type="SUPFAM" id="SSF46785">
    <property type="entry name" value="Winged helix' DNA-binding domain"/>
    <property type="match status" value="1"/>
</dbReference>
<keyword evidence="3" id="KW-0804">Transcription</keyword>
<feature type="domain" description="HTH iclR-type" evidence="4">
    <location>
        <begin position="7"/>
        <end position="69"/>
    </location>
</feature>
<proteinExistence type="predicted"/>
<evidence type="ECO:0000313" key="6">
    <source>
        <dbReference type="Proteomes" id="UP001324993"/>
    </source>
</evidence>
<dbReference type="RefSeq" id="WP_319833618.1">
    <property type="nucleotide sequence ID" value="NZ_CP138858.1"/>
</dbReference>
<dbReference type="SUPFAM" id="SSF55781">
    <property type="entry name" value="GAF domain-like"/>
    <property type="match status" value="1"/>
</dbReference>
<protein>
    <submittedName>
        <fullName evidence="5">Helix-turn-helix domain-containing protein</fullName>
    </submittedName>
</protein>
<dbReference type="PANTHER" id="PTHR30136:SF35">
    <property type="entry name" value="HTH-TYPE TRANSCRIPTIONAL REGULATOR RV1719"/>
    <property type="match status" value="1"/>
</dbReference>
<dbReference type="EMBL" id="CP138858">
    <property type="protein sequence ID" value="WPJ96761.1"/>
    <property type="molecule type" value="Genomic_DNA"/>
</dbReference>
<dbReference type="PROSITE" id="PS51077">
    <property type="entry name" value="HTH_ICLR"/>
    <property type="match status" value="1"/>
</dbReference>
<evidence type="ECO:0000256" key="3">
    <source>
        <dbReference type="ARBA" id="ARBA00023163"/>
    </source>
</evidence>
<keyword evidence="2" id="KW-0238">DNA-binding</keyword>
<evidence type="ECO:0000313" key="5">
    <source>
        <dbReference type="EMBL" id="WPJ96761.1"/>
    </source>
</evidence>
<dbReference type="Proteomes" id="UP001324993">
    <property type="component" value="Chromosome"/>
</dbReference>
<organism evidence="5 6">
    <name type="scientific">Coraliomargarita algicola</name>
    <dbReference type="NCBI Taxonomy" id="3092156"/>
    <lineage>
        <taxon>Bacteria</taxon>
        <taxon>Pseudomonadati</taxon>
        <taxon>Verrucomicrobiota</taxon>
        <taxon>Opitutia</taxon>
        <taxon>Puniceicoccales</taxon>
        <taxon>Coraliomargaritaceae</taxon>
        <taxon>Coraliomargarita</taxon>
    </lineage>
</organism>
<gene>
    <name evidence="5" type="ORF">SH580_03455</name>
</gene>
<dbReference type="CDD" id="cd00090">
    <property type="entry name" value="HTH_ARSR"/>
    <property type="match status" value="1"/>
</dbReference>
<reference evidence="5 6" key="1">
    <citation type="submission" date="2023-11" db="EMBL/GenBank/DDBJ databases">
        <title>Coraliomargarita sp. nov., isolated from marine algae.</title>
        <authorList>
            <person name="Lee J.K."/>
            <person name="Baek J.H."/>
            <person name="Kim J.M."/>
            <person name="Choi D.G."/>
            <person name="Jeon C.O."/>
        </authorList>
    </citation>
    <scope>NUCLEOTIDE SEQUENCE [LARGE SCALE GENOMIC DNA]</scope>
    <source>
        <strain evidence="5 6">J2-16</strain>
    </source>
</reference>
<evidence type="ECO:0000256" key="1">
    <source>
        <dbReference type="ARBA" id="ARBA00023015"/>
    </source>
</evidence>
<dbReference type="Gene3D" id="1.10.10.10">
    <property type="entry name" value="Winged helix-like DNA-binding domain superfamily/Winged helix DNA-binding domain"/>
    <property type="match status" value="1"/>
</dbReference>
<dbReference type="InterPro" id="IPR050707">
    <property type="entry name" value="HTH_MetabolicPath_Reg"/>
</dbReference>
<evidence type="ECO:0000256" key="2">
    <source>
        <dbReference type="ARBA" id="ARBA00023125"/>
    </source>
</evidence>
<evidence type="ECO:0000259" key="4">
    <source>
        <dbReference type="PROSITE" id="PS51077"/>
    </source>
</evidence>
<dbReference type="InterPro" id="IPR014757">
    <property type="entry name" value="Tscrpt_reg_IclR_C"/>
</dbReference>
<dbReference type="Pfam" id="PF09339">
    <property type="entry name" value="HTH_IclR"/>
    <property type="match status" value="1"/>
</dbReference>